<dbReference type="SUPFAM" id="SSF53448">
    <property type="entry name" value="Nucleotide-diphospho-sugar transferases"/>
    <property type="match status" value="1"/>
</dbReference>
<sequence>MIFLCIVNHNHDDMIINNKDLIEITKNFNVLIKSNTEATDKLKRFSQDYNIQLLDESYGLGFGSNNNYAFNYLKETNQISDSDFFLVINPDVTITLKQLEKLQEQIVAIPSDIYTINLFQDNQWTISEPSIKRFPSLFGPIKGLINKNNRNDAYDKSKITQPTLIDWAAGSFLLFTKNAFERLNGFNDKYFMYFEDVDICRRAKIKKMHLMYLPSIKATHIGAFNNRNILSKHFRWYLISYFRYHFLVIL</sequence>
<dbReference type="Pfam" id="PF02709">
    <property type="entry name" value="Glyco_transf_7C"/>
    <property type="match status" value="1"/>
</dbReference>
<dbReference type="GO" id="GO:0016740">
    <property type="term" value="F:transferase activity"/>
    <property type="evidence" value="ECO:0007669"/>
    <property type="project" value="UniProtKB-KW"/>
</dbReference>
<evidence type="ECO:0000313" key="3">
    <source>
        <dbReference type="EMBL" id="PSV10559.1"/>
    </source>
</evidence>
<dbReference type="Gene3D" id="3.90.550.10">
    <property type="entry name" value="Spore Coat Polysaccharide Biosynthesis Protein SpsA, Chain A"/>
    <property type="match status" value="1"/>
</dbReference>
<dbReference type="AlphaFoldDB" id="A0A2T3KUQ1"/>
<organism evidence="3 4">
    <name type="scientific">Photobacterium leiognathi subsp. mandapamensis</name>
    <name type="common">Photobacterium mandapamensis</name>
    <dbReference type="NCBI Taxonomy" id="48408"/>
    <lineage>
        <taxon>Bacteria</taxon>
        <taxon>Pseudomonadati</taxon>
        <taxon>Pseudomonadota</taxon>
        <taxon>Gammaproteobacteria</taxon>
        <taxon>Vibrionales</taxon>
        <taxon>Vibrionaceae</taxon>
        <taxon>Photobacterium</taxon>
    </lineage>
</organism>
<proteinExistence type="predicted"/>
<dbReference type="InterPro" id="IPR029044">
    <property type="entry name" value="Nucleotide-diphossugar_trans"/>
</dbReference>
<accession>A0A2T3KUQ1</accession>
<dbReference type="PANTHER" id="PTHR43179">
    <property type="entry name" value="RHAMNOSYLTRANSFERASE WBBL"/>
    <property type="match status" value="1"/>
</dbReference>
<dbReference type="RefSeq" id="WP_107185092.1">
    <property type="nucleotide sequence ID" value="NZ_PYNS01000011.1"/>
</dbReference>
<feature type="domain" description="Galactosyltransferase C-terminal" evidence="2">
    <location>
        <begin position="169"/>
        <end position="215"/>
    </location>
</feature>
<comment type="caution">
    <text evidence="3">The sequence shown here is derived from an EMBL/GenBank/DDBJ whole genome shotgun (WGS) entry which is preliminary data.</text>
</comment>
<evidence type="ECO:0000259" key="2">
    <source>
        <dbReference type="Pfam" id="PF02709"/>
    </source>
</evidence>
<evidence type="ECO:0000313" key="4">
    <source>
        <dbReference type="Proteomes" id="UP000240530"/>
    </source>
</evidence>
<dbReference type="EMBL" id="PYNS01000011">
    <property type="protein sequence ID" value="PSV10559.1"/>
    <property type="molecule type" value="Genomic_DNA"/>
</dbReference>
<dbReference type="PANTHER" id="PTHR43179:SF7">
    <property type="entry name" value="RHAMNOSYLTRANSFERASE WBBL"/>
    <property type="match status" value="1"/>
</dbReference>
<evidence type="ECO:0000256" key="1">
    <source>
        <dbReference type="ARBA" id="ARBA00022679"/>
    </source>
</evidence>
<dbReference type="Proteomes" id="UP000240530">
    <property type="component" value="Unassembled WGS sequence"/>
</dbReference>
<reference evidence="3 4" key="1">
    <citation type="submission" date="2018-03" db="EMBL/GenBank/DDBJ databases">
        <title>Whole genome sequencing of Histamine producing bacteria.</title>
        <authorList>
            <person name="Butler K."/>
        </authorList>
    </citation>
    <scope>NUCLEOTIDE SEQUENCE [LARGE SCALE GENOMIC DNA]</scope>
    <source>
        <strain evidence="3 4">Res.4.1</strain>
    </source>
</reference>
<dbReference type="InterPro" id="IPR027791">
    <property type="entry name" value="Galactosyl_T_C"/>
</dbReference>
<gene>
    <name evidence="3" type="ORF">C0W93_11135</name>
</gene>
<keyword evidence="1 3" id="KW-0808">Transferase</keyword>
<protein>
    <submittedName>
        <fullName evidence="3">dTDP-Rha--alpha-D-GlcNAc-pyrophosphate polyprenol alpha-3-L-rhamnosyltransferase</fullName>
    </submittedName>
</protein>
<name>A0A2T3KUQ1_PHOLD</name>